<dbReference type="PROSITE" id="PS50893">
    <property type="entry name" value="ABC_TRANSPORTER_2"/>
    <property type="match status" value="1"/>
</dbReference>
<feature type="domain" description="ABC transporter" evidence="4">
    <location>
        <begin position="1"/>
        <end position="210"/>
    </location>
</feature>
<accession>A0A9Q9BLW1</accession>
<dbReference type="InterPro" id="IPR017871">
    <property type="entry name" value="ABC_transporter-like_CS"/>
</dbReference>
<dbReference type="GO" id="GO:0016887">
    <property type="term" value="F:ATP hydrolysis activity"/>
    <property type="evidence" value="ECO:0007669"/>
    <property type="project" value="InterPro"/>
</dbReference>
<evidence type="ECO:0000256" key="2">
    <source>
        <dbReference type="ARBA" id="ARBA00022741"/>
    </source>
</evidence>
<dbReference type="InterPro" id="IPR003593">
    <property type="entry name" value="AAA+_ATPase"/>
</dbReference>
<evidence type="ECO:0000256" key="1">
    <source>
        <dbReference type="ARBA" id="ARBA00022448"/>
    </source>
</evidence>
<dbReference type="CDD" id="cd03257">
    <property type="entry name" value="ABC_NikE_OppD_transporters"/>
    <property type="match status" value="1"/>
</dbReference>
<name>A0A9Q9BLW1_TREDN</name>
<dbReference type="GO" id="GO:0005524">
    <property type="term" value="F:ATP binding"/>
    <property type="evidence" value="ECO:0007669"/>
    <property type="project" value="UniProtKB-KW"/>
</dbReference>
<evidence type="ECO:0000259" key="4">
    <source>
        <dbReference type="PROSITE" id="PS50893"/>
    </source>
</evidence>
<dbReference type="SMART" id="SM00382">
    <property type="entry name" value="AAA"/>
    <property type="match status" value="1"/>
</dbReference>
<gene>
    <name evidence="5" type="ORF">E4N86_11960</name>
</gene>
<evidence type="ECO:0000256" key="3">
    <source>
        <dbReference type="ARBA" id="ARBA00022840"/>
    </source>
</evidence>
<proteinExistence type="predicted"/>
<dbReference type="Pfam" id="PF00005">
    <property type="entry name" value="ABC_tran"/>
    <property type="match status" value="1"/>
</dbReference>
<dbReference type="Proteomes" id="UP001056981">
    <property type="component" value="Chromosome"/>
</dbReference>
<keyword evidence="2" id="KW-0547">Nucleotide-binding</keyword>
<sequence length="223" mass="25243">MGIVGESGSGKTTLGNILLGLTAPDSGELIMHNEKINFKNRKYRKDYLRKVQMVSQHPEASLIPHQTIFQNLMEPFKIHGISNKGIKEISSAFELVHLTNSLLNRYPNEISGGEAQRVSIARALLLNPEILILDEPTSMLDSLTQKKIMDLFQDIQNETEISYIFITHDLDIARYFTDSVLILKDGNVMEYGKTEQILENPKSEYGSYLVNTFDFLRTSVCTD</sequence>
<dbReference type="InterPro" id="IPR050319">
    <property type="entry name" value="ABC_transp_ATP-bind"/>
</dbReference>
<dbReference type="InterPro" id="IPR003439">
    <property type="entry name" value="ABC_transporter-like_ATP-bd"/>
</dbReference>
<reference evidence="5" key="1">
    <citation type="submission" date="2020-04" db="EMBL/GenBank/DDBJ databases">
        <title>Comparative genomics of oral phylogroup-2 Treponema strains.</title>
        <authorList>
            <person name="Zeng H."/>
            <person name="Chan Y.K."/>
            <person name="Watt R.M."/>
        </authorList>
    </citation>
    <scope>NUCLEOTIDE SEQUENCE</scope>
    <source>
        <strain evidence="5">OMZ 905</strain>
    </source>
</reference>
<evidence type="ECO:0000313" key="6">
    <source>
        <dbReference type="Proteomes" id="UP001056981"/>
    </source>
</evidence>
<dbReference type="EMBL" id="CP051635">
    <property type="protein sequence ID" value="UTD01347.1"/>
    <property type="molecule type" value="Genomic_DNA"/>
</dbReference>
<dbReference type="PROSITE" id="PS00211">
    <property type="entry name" value="ABC_TRANSPORTER_1"/>
    <property type="match status" value="1"/>
</dbReference>
<organism evidence="5 6">
    <name type="scientific">Treponema denticola</name>
    <dbReference type="NCBI Taxonomy" id="158"/>
    <lineage>
        <taxon>Bacteria</taxon>
        <taxon>Pseudomonadati</taxon>
        <taxon>Spirochaetota</taxon>
        <taxon>Spirochaetia</taxon>
        <taxon>Spirochaetales</taxon>
        <taxon>Treponemataceae</taxon>
        <taxon>Treponema</taxon>
    </lineage>
</organism>
<dbReference type="AlphaFoldDB" id="A0A9Q9BLW1"/>
<dbReference type="PANTHER" id="PTHR43776">
    <property type="entry name" value="TRANSPORT ATP-BINDING PROTEIN"/>
    <property type="match status" value="1"/>
</dbReference>
<keyword evidence="1" id="KW-0813">Transport</keyword>
<evidence type="ECO:0000313" key="5">
    <source>
        <dbReference type="EMBL" id="UTD01347.1"/>
    </source>
</evidence>
<dbReference type="GO" id="GO:0055085">
    <property type="term" value="P:transmembrane transport"/>
    <property type="evidence" value="ECO:0007669"/>
    <property type="project" value="UniProtKB-ARBA"/>
</dbReference>
<dbReference type="InterPro" id="IPR027417">
    <property type="entry name" value="P-loop_NTPase"/>
</dbReference>
<protein>
    <submittedName>
        <fullName evidence="5">ABC transporter ATP-binding protein</fullName>
    </submittedName>
</protein>
<dbReference type="Gene3D" id="3.40.50.300">
    <property type="entry name" value="P-loop containing nucleotide triphosphate hydrolases"/>
    <property type="match status" value="1"/>
</dbReference>
<keyword evidence="3 5" id="KW-0067">ATP-binding</keyword>
<dbReference type="SUPFAM" id="SSF52540">
    <property type="entry name" value="P-loop containing nucleoside triphosphate hydrolases"/>
    <property type="match status" value="1"/>
</dbReference>